<protein>
    <submittedName>
        <fullName evidence="6">DUF6597 domain-containing transcriptional factor</fullName>
    </submittedName>
</protein>
<accession>A0ABW5WAF9</accession>
<evidence type="ECO:0000313" key="6">
    <source>
        <dbReference type="EMBL" id="MFD2799583.1"/>
    </source>
</evidence>
<keyword evidence="2" id="KW-0238">DNA-binding</keyword>
<keyword evidence="3" id="KW-0804">Transcription</keyword>
<dbReference type="PANTHER" id="PTHR46796">
    <property type="entry name" value="HTH-TYPE TRANSCRIPTIONAL ACTIVATOR RHAS-RELATED"/>
    <property type="match status" value="1"/>
</dbReference>
<name>A0ABW5WAF9_9PSEU</name>
<dbReference type="PROSITE" id="PS00041">
    <property type="entry name" value="HTH_ARAC_FAMILY_1"/>
    <property type="match status" value="1"/>
</dbReference>
<keyword evidence="7" id="KW-1185">Reference proteome</keyword>
<dbReference type="Gene3D" id="1.10.10.60">
    <property type="entry name" value="Homeodomain-like"/>
    <property type="match status" value="1"/>
</dbReference>
<gene>
    <name evidence="6" type="ORF">ACFS2C_09270</name>
</gene>
<feature type="compositionally biased region" description="Basic and acidic residues" evidence="4">
    <location>
        <begin position="258"/>
        <end position="269"/>
    </location>
</feature>
<proteinExistence type="predicted"/>
<evidence type="ECO:0000256" key="4">
    <source>
        <dbReference type="SAM" id="MobiDB-lite"/>
    </source>
</evidence>
<dbReference type="Proteomes" id="UP001597478">
    <property type="component" value="Unassembled WGS sequence"/>
</dbReference>
<evidence type="ECO:0000256" key="2">
    <source>
        <dbReference type="ARBA" id="ARBA00023125"/>
    </source>
</evidence>
<reference evidence="7" key="1">
    <citation type="journal article" date="2019" name="Int. J. Syst. Evol. Microbiol.">
        <title>The Global Catalogue of Microorganisms (GCM) 10K type strain sequencing project: providing services to taxonomists for standard genome sequencing and annotation.</title>
        <authorList>
            <consortium name="The Broad Institute Genomics Platform"/>
            <consortium name="The Broad Institute Genome Sequencing Center for Infectious Disease"/>
            <person name="Wu L."/>
            <person name="Ma J."/>
        </authorList>
    </citation>
    <scope>NUCLEOTIDE SEQUENCE [LARGE SCALE GENOMIC DNA]</scope>
    <source>
        <strain evidence="7">IBRC-M 10906</strain>
    </source>
</reference>
<dbReference type="InterPro" id="IPR009057">
    <property type="entry name" value="Homeodomain-like_sf"/>
</dbReference>
<dbReference type="PANTHER" id="PTHR46796:SF13">
    <property type="entry name" value="HTH-TYPE TRANSCRIPTIONAL ACTIVATOR RHAS"/>
    <property type="match status" value="1"/>
</dbReference>
<dbReference type="RefSeq" id="WP_377392435.1">
    <property type="nucleotide sequence ID" value="NZ_JBHSAN010000029.1"/>
</dbReference>
<evidence type="ECO:0000259" key="5">
    <source>
        <dbReference type="PROSITE" id="PS01124"/>
    </source>
</evidence>
<keyword evidence="1" id="KW-0805">Transcription regulation</keyword>
<dbReference type="PROSITE" id="PS01124">
    <property type="entry name" value="HTH_ARAC_FAMILY_2"/>
    <property type="match status" value="1"/>
</dbReference>
<feature type="domain" description="HTH araC/xylS-type" evidence="5">
    <location>
        <begin position="160"/>
        <end position="261"/>
    </location>
</feature>
<evidence type="ECO:0000256" key="3">
    <source>
        <dbReference type="ARBA" id="ARBA00023163"/>
    </source>
</evidence>
<comment type="caution">
    <text evidence="6">The sequence shown here is derived from an EMBL/GenBank/DDBJ whole genome shotgun (WGS) entry which is preliminary data.</text>
</comment>
<dbReference type="Pfam" id="PF20240">
    <property type="entry name" value="DUF6597"/>
    <property type="match status" value="1"/>
</dbReference>
<dbReference type="InterPro" id="IPR050204">
    <property type="entry name" value="AraC_XylS_family_regulators"/>
</dbReference>
<organism evidence="6 7">
    <name type="scientific">Prauserella oleivorans</name>
    <dbReference type="NCBI Taxonomy" id="1478153"/>
    <lineage>
        <taxon>Bacteria</taxon>
        <taxon>Bacillati</taxon>
        <taxon>Actinomycetota</taxon>
        <taxon>Actinomycetes</taxon>
        <taxon>Pseudonocardiales</taxon>
        <taxon>Pseudonocardiaceae</taxon>
        <taxon>Prauserella</taxon>
    </lineage>
</organism>
<dbReference type="Pfam" id="PF12833">
    <property type="entry name" value="HTH_18"/>
    <property type="match status" value="1"/>
</dbReference>
<dbReference type="InterPro" id="IPR018060">
    <property type="entry name" value="HTH_AraC"/>
</dbReference>
<dbReference type="SMART" id="SM00342">
    <property type="entry name" value="HTH_ARAC"/>
    <property type="match status" value="1"/>
</dbReference>
<evidence type="ECO:0000313" key="7">
    <source>
        <dbReference type="Proteomes" id="UP001597478"/>
    </source>
</evidence>
<dbReference type="InterPro" id="IPR046532">
    <property type="entry name" value="DUF6597"/>
</dbReference>
<dbReference type="InterPro" id="IPR018062">
    <property type="entry name" value="HTH_AraC-typ_CS"/>
</dbReference>
<dbReference type="SUPFAM" id="SSF46689">
    <property type="entry name" value="Homeodomain-like"/>
    <property type="match status" value="1"/>
</dbReference>
<sequence>MERIPQGILSGEEAARRFELSRHEPAPRLRPVVEYYWVLRWDLHGRPPYEQRVLPNLAVHVVFSSDASGVWGPGREVFTYRLGGHDQVLGVRVRPGCCRSLLGLPAADLADGPLPLTAVFGTEAVRTEAAVRAAESPAEMVRHVDRLLDRDIAPPSTAEIRARETVAILAQDPGITRVDQLSAATGLSVRTLQRTFAEHVGVSPKWAIRVYRLNDAARRIAADPRLDQARLAGELGYSDQAHFVRDFTAVVGSPPARYAREQGPDDKRPPGTAAREAVSNR</sequence>
<evidence type="ECO:0000256" key="1">
    <source>
        <dbReference type="ARBA" id="ARBA00023015"/>
    </source>
</evidence>
<feature type="region of interest" description="Disordered" evidence="4">
    <location>
        <begin position="254"/>
        <end position="281"/>
    </location>
</feature>
<dbReference type="EMBL" id="JBHUOF010000010">
    <property type="protein sequence ID" value="MFD2799583.1"/>
    <property type="molecule type" value="Genomic_DNA"/>
</dbReference>